<evidence type="ECO:0000313" key="1">
    <source>
        <dbReference type="EMBL" id="GAG03238.1"/>
    </source>
</evidence>
<gene>
    <name evidence="1" type="ORF">S01H1_42011</name>
</gene>
<dbReference type="EMBL" id="BARS01026671">
    <property type="protein sequence ID" value="GAG03238.1"/>
    <property type="molecule type" value="Genomic_DNA"/>
</dbReference>
<accession>X0USG3</accession>
<organism evidence="1">
    <name type="scientific">marine sediment metagenome</name>
    <dbReference type="NCBI Taxonomy" id="412755"/>
    <lineage>
        <taxon>unclassified sequences</taxon>
        <taxon>metagenomes</taxon>
        <taxon>ecological metagenomes</taxon>
    </lineage>
</organism>
<feature type="non-terminal residue" evidence="1">
    <location>
        <position position="1"/>
    </location>
</feature>
<protein>
    <submittedName>
        <fullName evidence="1">Uncharacterized protein</fullName>
    </submittedName>
</protein>
<name>X0USG3_9ZZZZ</name>
<reference evidence="1" key="1">
    <citation type="journal article" date="2014" name="Front. Microbiol.">
        <title>High frequency of phylogenetically diverse reductive dehalogenase-homologous genes in deep subseafloor sedimentary metagenomes.</title>
        <authorList>
            <person name="Kawai M."/>
            <person name="Futagami T."/>
            <person name="Toyoda A."/>
            <person name="Takaki Y."/>
            <person name="Nishi S."/>
            <person name="Hori S."/>
            <person name="Arai W."/>
            <person name="Tsubouchi T."/>
            <person name="Morono Y."/>
            <person name="Uchiyama I."/>
            <person name="Ito T."/>
            <person name="Fujiyama A."/>
            <person name="Inagaki F."/>
            <person name="Takami H."/>
        </authorList>
    </citation>
    <scope>NUCLEOTIDE SEQUENCE</scope>
    <source>
        <strain evidence="1">Expedition CK06-06</strain>
    </source>
</reference>
<proteinExistence type="predicted"/>
<comment type="caution">
    <text evidence="1">The sequence shown here is derived from an EMBL/GenBank/DDBJ whole genome shotgun (WGS) entry which is preliminary data.</text>
</comment>
<sequence>YENLLSFADKDLEKLAFEKDRSIVGKCTASQSRLLAVLANGKDHENLKLSEDDVNRLVTWMDVYAQRLGSFSEHQEEQLRRLRQRMTPLLDE</sequence>
<dbReference type="AlphaFoldDB" id="X0USG3"/>